<comment type="caution">
    <text evidence="1">The sequence shown here is derived from an EMBL/GenBank/DDBJ whole genome shotgun (WGS) entry which is preliminary data.</text>
</comment>
<evidence type="ECO:0000313" key="2">
    <source>
        <dbReference type="Proteomes" id="UP001469553"/>
    </source>
</evidence>
<name>A0ABV1ACA9_9TELE</name>
<keyword evidence="2" id="KW-1185">Reference proteome</keyword>
<evidence type="ECO:0000313" key="1">
    <source>
        <dbReference type="EMBL" id="MEQ2315622.1"/>
    </source>
</evidence>
<gene>
    <name evidence="1" type="ORF">AMECASPLE_024335</name>
</gene>
<dbReference type="Proteomes" id="UP001469553">
    <property type="component" value="Unassembled WGS sequence"/>
</dbReference>
<sequence>MFTPLTLAIIADLKCRAYCSVVETWTSIMEGPLEVLPLQIHPQTEQPFIVQVDDPAIYMFIMDQHSTDSFCRAKYIQFMQCYVTGGDCRNLKVQVWTGNQFHATPRF</sequence>
<proteinExistence type="predicted"/>
<dbReference type="EMBL" id="JAHRIP010086951">
    <property type="protein sequence ID" value="MEQ2315622.1"/>
    <property type="molecule type" value="Genomic_DNA"/>
</dbReference>
<reference evidence="1 2" key="1">
    <citation type="submission" date="2021-06" db="EMBL/GenBank/DDBJ databases">
        <authorList>
            <person name="Palmer J.M."/>
        </authorList>
    </citation>
    <scope>NUCLEOTIDE SEQUENCE [LARGE SCALE GENOMIC DNA]</scope>
    <source>
        <strain evidence="1 2">AS_MEX2019</strain>
        <tissue evidence="1">Muscle</tissue>
    </source>
</reference>
<accession>A0ABV1ACA9</accession>
<organism evidence="1 2">
    <name type="scientific">Ameca splendens</name>
    <dbReference type="NCBI Taxonomy" id="208324"/>
    <lineage>
        <taxon>Eukaryota</taxon>
        <taxon>Metazoa</taxon>
        <taxon>Chordata</taxon>
        <taxon>Craniata</taxon>
        <taxon>Vertebrata</taxon>
        <taxon>Euteleostomi</taxon>
        <taxon>Actinopterygii</taxon>
        <taxon>Neopterygii</taxon>
        <taxon>Teleostei</taxon>
        <taxon>Neoteleostei</taxon>
        <taxon>Acanthomorphata</taxon>
        <taxon>Ovalentaria</taxon>
        <taxon>Atherinomorphae</taxon>
        <taxon>Cyprinodontiformes</taxon>
        <taxon>Goodeidae</taxon>
        <taxon>Ameca</taxon>
    </lineage>
</organism>
<protein>
    <submittedName>
        <fullName evidence="1">Uncharacterized protein</fullName>
    </submittedName>
</protein>